<feature type="non-terminal residue" evidence="1">
    <location>
        <position position="1"/>
    </location>
</feature>
<reference evidence="1" key="1">
    <citation type="submission" date="2018-05" db="EMBL/GenBank/DDBJ databases">
        <authorList>
            <person name="Lanie J.A."/>
            <person name="Ng W.-L."/>
            <person name="Kazmierczak K.M."/>
            <person name="Andrzejewski T.M."/>
            <person name="Davidsen T.M."/>
            <person name="Wayne K.J."/>
            <person name="Tettelin H."/>
            <person name="Glass J.I."/>
            <person name="Rusch D."/>
            <person name="Podicherti R."/>
            <person name="Tsui H.-C.T."/>
            <person name="Winkler M.E."/>
        </authorList>
    </citation>
    <scope>NUCLEOTIDE SEQUENCE</scope>
</reference>
<proteinExistence type="predicted"/>
<protein>
    <submittedName>
        <fullName evidence="1">Uncharacterized protein</fullName>
    </submittedName>
</protein>
<sequence>FQRFNDEVLDGKAQEDGIKVLDPSPELVALTERFILEDLANFDQMAKDNYGIQDAPERVDRFRNLIMRWRNLLATIDAHDVEAVTRLYKTEIWDKVDAASHGM</sequence>
<gene>
    <name evidence="1" type="ORF">METZ01_LOCUS377693</name>
</gene>
<organism evidence="1">
    <name type="scientific">marine metagenome</name>
    <dbReference type="NCBI Taxonomy" id="408172"/>
    <lineage>
        <taxon>unclassified sequences</taxon>
        <taxon>metagenomes</taxon>
        <taxon>ecological metagenomes</taxon>
    </lineage>
</organism>
<name>A0A382TRX7_9ZZZZ</name>
<accession>A0A382TRX7</accession>
<dbReference type="AlphaFoldDB" id="A0A382TRX7"/>
<dbReference type="EMBL" id="UINC01138719">
    <property type="protein sequence ID" value="SVD24839.1"/>
    <property type="molecule type" value="Genomic_DNA"/>
</dbReference>
<evidence type="ECO:0000313" key="1">
    <source>
        <dbReference type="EMBL" id="SVD24839.1"/>
    </source>
</evidence>